<organism evidence="4 5">
    <name type="scientific">Dictyobacter aurantiacus</name>
    <dbReference type="NCBI Taxonomy" id="1936993"/>
    <lineage>
        <taxon>Bacteria</taxon>
        <taxon>Bacillati</taxon>
        <taxon>Chloroflexota</taxon>
        <taxon>Ktedonobacteria</taxon>
        <taxon>Ktedonobacterales</taxon>
        <taxon>Dictyobacteraceae</taxon>
        <taxon>Dictyobacter</taxon>
    </lineage>
</organism>
<dbReference type="Pfam" id="PF00296">
    <property type="entry name" value="Bac_luciferase"/>
    <property type="match status" value="1"/>
</dbReference>
<dbReference type="OrthoDB" id="180193at2"/>
<dbReference type="AlphaFoldDB" id="A0A401ZS30"/>
<reference evidence="5" key="1">
    <citation type="submission" date="2018-12" db="EMBL/GenBank/DDBJ databases">
        <title>Tengunoibacter tsumagoiensis gen. nov., sp. nov., Dictyobacter kobayashii sp. nov., D. alpinus sp. nov., and D. joshuensis sp. nov. and description of Dictyobacteraceae fam. nov. within the order Ktedonobacterales isolated from Tengu-no-mugimeshi.</title>
        <authorList>
            <person name="Wang C.M."/>
            <person name="Zheng Y."/>
            <person name="Sakai Y."/>
            <person name="Toyoda A."/>
            <person name="Minakuchi Y."/>
            <person name="Abe K."/>
            <person name="Yokota A."/>
            <person name="Yabe S."/>
        </authorList>
    </citation>
    <scope>NUCLEOTIDE SEQUENCE [LARGE SCALE GENOMIC DNA]</scope>
    <source>
        <strain evidence="5">S-27</strain>
    </source>
</reference>
<evidence type="ECO:0000313" key="4">
    <source>
        <dbReference type="EMBL" id="GCE09653.1"/>
    </source>
</evidence>
<dbReference type="RefSeq" id="WP_126602274.1">
    <property type="nucleotide sequence ID" value="NZ_BIFQ01000002.1"/>
</dbReference>
<accession>A0A401ZS30</accession>
<evidence type="ECO:0000256" key="2">
    <source>
        <dbReference type="ARBA" id="ARBA00023277"/>
    </source>
</evidence>
<evidence type="ECO:0000313" key="5">
    <source>
        <dbReference type="Proteomes" id="UP000287224"/>
    </source>
</evidence>
<name>A0A401ZS30_9CHLR</name>
<keyword evidence="5" id="KW-1185">Reference proteome</keyword>
<dbReference type="Proteomes" id="UP000287224">
    <property type="component" value="Unassembled WGS sequence"/>
</dbReference>
<gene>
    <name evidence="4" type="primary">fgd</name>
    <name evidence="4" type="ORF">KDAU_69820</name>
</gene>
<dbReference type="InterPro" id="IPR019944">
    <property type="entry name" value="F420-dep_G6P_DH"/>
</dbReference>
<evidence type="ECO:0000256" key="1">
    <source>
        <dbReference type="ARBA" id="ARBA00023002"/>
    </source>
</evidence>
<feature type="domain" description="Luciferase-like" evidence="3">
    <location>
        <begin position="12"/>
        <end position="307"/>
    </location>
</feature>
<dbReference type="NCBIfam" id="TIGR03557">
    <property type="entry name" value="F420_G6P_family"/>
    <property type="match status" value="1"/>
</dbReference>
<evidence type="ECO:0000259" key="3">
    <source>
        <dbReference type="Pfam" id="PF00296"/>
    </source>
</evidence>
<dbReference type="GO" id="GO:0016705">
    <property type="term" value="F:oxidoreductase activity, acting on paired donors, with incorporation or reduction of molecular oxygen"/>
    <property type="evidence" value="ECO:0007669"/>
    <property type="project" value="InterPro"/>
</dbReference>
<keyword evidence="1" id="KW-0560">Oxidoreductase</keyword>
<dbReference type="InterPro" id="IPR019945">
    <property type="entry name" value="F420_G6P_DH-rel"/>
</dbReference>
<dbReference type="InterPro" id="IPR011251">
    <property type="entry name" value="Luciferase-like_dom"/>
</dbReference>
<comment type="caution">
    <text evidence="4">The sequence shown here is derived from an EMBL/GenBank/DDBJ whole genome shotgun (WGS) entry which is preliminary data.</text>
</comment>
<dbReference type="InterPro" id="IPR050564">
    <property type="entry name" value="F420-G6PD/mer"/>
</dbReference>
<sequence>MGKHPLKLGYKASAEQFGPRQLIDFAVEAEQNGFDSVWVSDHFQPWRHTNGHAPQALVWLGAVGERTSRIELGTSVLTPTFRYEPAVIAQAFGTLGVLNPGRVILGVGSGESLNEVAVTAAEWPEAKERLARLREAVALIKQLWTEDLVNFEGKYYKTKNATIYDKPEQPVPIYISAGGPVAAKFAGRAGDGFICTSGKGEELYRDKLLPAVEEGAKAANKDPDDVERTIEVKVAFDENRDHALADTRIWAALALPAEDKVQIHDAREMERRAEGVADQAHRRWLVSSDPEEHIEQIRSYIELGFTHLVFHYPGDDQSRFMKLYAKDIMPRLRERWG</sequence>
<dbReference type="SUPFAM" id="SSF51679">
    <property type="entry name" value="Bacterial luciferase-like"/>
    <property type="match status" value="1"/>
</dbReference>
<protein>
    <submittedName>
        <fullName evidence="4">F420-dependent glucose-6-phosphate dehydrogenase</fullName>
    </submittedName>
</protein>
<dbReference type="InterPro" id="IPR036661">
    <property type="entry name" value="Luciferase-like_sf"/>
</dbReference>
<dbReference type="NCBIfam" id="TIGR03554">
    <property type="entry name" value="F420_G6P_DH"/>
    <property type="match status" value="1"/>
</dbReference>
<dbReference type="PANTHER" id="PTHR43244">
    <property type="match status" value="1"/>
</dbReference>
<dbReference type="EMBL" id="BIFQ01000002">
    <property type="protein sequence ID" value="GCE09653.1"/>
    <property type="molecule type" value="Genomic_DNA"/>
</dbReference>
<dbReference type="CDD" id="cd01097">
    <property type="entry name" value="Tetrahydromethanopterin_reductase"/>
    <property type="match status" value="1"/>
</dbReference>
<proteinExistence type="predicted"/>
<dbReference type="Gene3D" id="3.20.20.30">
    <property type="entry name" value="Luciferase-like domain"/>
    <property type="match status" value="1"/>
</dbReference>
<dbReference type="PANTHER" id="PTHR43244:SF1">
    <property type="entry name" value="5,10-METHYLENETETRAHYDROMETHANOPTERIN REDUCTASE"/>
    <property type="match status" value="1"/>
</dbReference>
<keyword evidence="2" id="KW-0119">Carbohydrate metabolism</keyword>